<comment type="caution">
    <text evidence="1">The sequence shown here is derived from an EMBL/GenBank/DDBJ whole genome shotgun (WGS) entry which is preliminary data.</text>
</comment>
<dbReference type="OrthoDB" id="1655031at2"/>
<dbReference type="EMBL" id="AQFT01000124">
    <property type="protein sequence ID" value="EMZ22062.1"/>
    <property type="molecule type" value="Genomic_DNA"/>
</dbReference>
<accession>N1ZYF7</accession>
<proteinExistence type="predicted"/>
<dbReference type="Pfam" id="PF18941">
    <property type="entry name" value="DUF5688"/>
    <property type="match status" value="1"/>
</dbReference>
<evidence type="ECO:0000313" key="2">
    <source>
        <dbReference type="Proteomes" id="UP000012589"/>
    </source>
</evidence>
<reference evidence="1 2" key="1">
    <citation type="journal article" date="2014" name="Genome Announc.">
        <title>Draft genome sequences of the altered schaedler flora, a defined bacterial community from gnotobiotic mice.</title>
        <authorList>
            <person name="Wannemuehler M.J."/>
            <person name="Overstreet A.M."/>
            <person name="Ward D.V."/>
            <person name="Phillips G.J."/>
        </authorList>
    </citation>
    <scope>NUCLEOTIDE SEQUENCE [LARGE SCALE GENOMIC DNA]</scope>
    <source>
        <strain evidence="1 2">ASF492</strain>
    </source>
</reference>
<dbReference type="AlphaFoldDB" id="N1ZYF7"/>
<dbReference type="STRING" id="1235802.C823_04150"/>
<dbReference type="eggNOG" id="ENOG502ZCAA">
    <property type="taxonomic scope" value="Bacteria"/>
</dbReference>
<gene>
    <name evidence="1" type="ORF">C823_04150</name>
</gene>
<sequence>MNYEEFKSNILERMKQLLEPDTTVSLQTICKNNGLKLDGLIISNKTSNISPTIFLNPYYEKQNFFPDFDAICQDIALTYRQNRSTERIDAQFFTNYTYIRSHIAYRIIHYEKNKELLETVPYIRYLDLAIVFYCLLQMSESGNATILIHTNHLKLWNITTEQLYAQACRITPQLLPYDFRNMTSVLSGLPHTPVSVDLGSTKAASFCPMYVLTNARKLYGASCILYPGLLESISEKLDSDLFILPSSIHEVILLPASNRSYSKELADMVAQINETELTTDEVLSSRIYYYSRAEQALGICS</sequence>
<dbReference type="Proteomes" id="UP000012589">
    <property type="component" value="Unassembled WGS sequence"/>
</dbReference>
<protein>
    <submittedName>
        <fullName evidence="1">Uncharacterized protein</fullName>
    </submittedName>
</protein>
<dbReference type="InterPro" id="IPR043743">
    <property type="entry name" value="DUF5688"/>
</dbReference>
<evidence type="ECO:0000313" key="1">
    <source>
        <dbReference type="EMBL" id="EMZ22062.1"/>
    </source>
</evidence>
<dbReference type="PATRIC" id="fig|1235802.3.peg.4410"/>
<organism evidence="1 2">
    <name type="scientific">Eubacterium plexicaudatum ASF492</name>
    <dbReference type="NCBI Taxonomy" id="1235802"/>
    <lineage>
        <taxon>Bacteria</taxon>
        <taxon>Bacillati</taxon>
        <taxon>Bacillota</taxon>
        <taxon>Clostridia</taxon>
        <taxon>Eubacteriales</taxon>
        <taxon>Eubacteriaceae</taxon>
        <taxon>Eubacterium</taxon>
    </lineage>
</organism>
<keyword evidence="2" id="KW-1185">Reference proteome</keyword>
<dbReference type="HOGENOM" id="CLU_054014_0_0_9"/>
<name>N1ZYF7_9FIRM</name>